<gene>
    <name evidence="1" type="ORF">MPAN_010140</name>
</gene>
<evidence type="ECO:0008006" key="3">
    <source>
        <dbReference type="Google" id="ProtNLM"/>
    </source>
</evidence>
<accession>A0A7U9XV58</accession>
<keyword evidence="2" id="KW-1185">Reference proteome</keyword>
<dbReference type="Pfam" id="PF24829">
    <property type="entry name" value="Phage_connect_2"/>
    <property type="match status" value="1"/>
</dbReference>
<sequence>MAILDIVKKALLIPLSESYADDELSTHISSCKAYLISCGIDPSYINDESNPMVSTVIIIYVKTFFGFKNDGSAKELPKTFDMLVGQIALTKGAQENVS</sequence>
<evidence type="ECO:0000313" key="1">
    <source>
        <dbReference type="EMBL" id="BCR36121.1"/>
    </source>
</evidence>
<dbReference type="Proteomes" id="UP000620133">
    <property type="component" value="Chromosome"/>
</dbReference>
<name>A0A7U9XV58_9MOLU</name>
<protein>
    <recommendedName>
        <fullName evidence="3">Phage gp6-like head-tail connector protein</fullName>
    </recommendedName>
</protein>
<reference evidence="1" key="1">
    <citation type="submission" date="2021-01" db="EMBL/GenBank/DDBJ databases">
        <title>Draft genome sequence of Acholeplasmataceae bacterium strain Mahy22.</title>
        <authorList>
            <person name="Watanabe M."/>
            <person name="Kojima H."/>
            <person name="Fukui M."/>
        </authorList>
    </citation>
    <scope>NUCLEOTIDE SEQUENCE</scope>
    <source>
        <strain evidence="1">Mahy22</strain>
    </source>
</reference>
<evidence type="ECO:0000313" key="2">
    <source>
        <dbReference type="Proteomes" id="UP000620133"/>
    </source>
</evidence>
<dbReference type="KEGG" id="manr:MPAN_010140"/>
<dbReference type="AlphaFoldDB" id="A0A7U9XV58"/>
<dbReference type="RefSeq" id="WP_176239584.1">
    <property type="nucleotide sequence ID" value="NZ_AP024412.1"/>
</dbReference>
<dbReference type="EMBL" id="AP024412">
    <property type="protein sequence ID" value="BCR36121.1"/>
    <property type="molecule type" value="Genomic_DNA"/>
</dbReference>
<proteinExistence type="predicted"/>
<dbReference type="InterPro" id="IPR056951">
    <property type="entry name" value="Phage_connect_2"/>
</dbReference>
<organism evidence="1 2">
    <name type="scientific">Mariniplasma anaerobium</name>
    <dbReference type="NCBI Taxonomy" id="2735436"/>
    <lineage>
        <taxon>Bacteria</taxon>
        <taxon>Bacillati</taxon>
        <taxon>Mycoplasmatota</taxon>
        <taxon>Mollicutes</taxon>
        <taxon>Acholeplasmatales</taxon>
        <taxon>Acholeplasmataceae</taxon>
        <taxon>Mariniplasma</taxon>
    </lineage>
</organism>